<dbReference type="EMBL" id="FQWY01000004">
    <property type="protein sequence ID" value="SHG49963.1"/>
    <property type="molecule type" value="Genomic_DNA"/>
</dbReference>
<dbReference type="EC" id="3.1.-.-" evidence="9"/>
<gene>
    <name evidence="9" type="primary">cas2</name>
    <name evidence="10" type="ORF">SAMN02745221_00355</name>
</gene>
<dbReference type="InterPro" id="IPR021127">
    <property type="entry name" value="CRISPR_associated_Cas2"/>
</dbReference>
<proteinExistence type="inferred from homology"/>
<dbReference type="GO" id="GO:0043571">
    <property type="term" value="P:maintenance of CRISPR repeat elements"/>
    <property type="evidence" value="ECO:0007669"/>
    <property type="project" value="UniProtKB-UniRule"/>
</dbReference>
<comment type="function">
    <text evidence="9">CRISPR (clustered regularly interspaced short palindromic repeat), is an adaptive immune system that provides protection against mobile genetic elements (viruses, transposable elements and conjugative plasmids). CRISPR clusters contain sequences complementary to antecedent mobile elements and target invading nucleic acids. CRISPR clusters are transcribed and processed into CRISPR RNA (crRNA). Functions as a ssRNA-specific endoribonuclease. Involved in the integration of spacer DNA into the CRISPR cassette.</text>
</comment>
<dbReference type="RefSeq" id="WP_073089307.1">
    <property type="nucleotide sequence ID" value="NZ_FQWY01000004.1"/>
</dbReference>
<organism evidence="10 11">
    <name type="scientific">Thermosyntropha lipolytica DSM 11003</name>
    <dbReference type="NCBI Taxonomy" id="1123382"/>
    <lineage>
        <taxon>Bacteria</taxon>
        <taxon>Bacillati</taxon>
        <taxon>Bacillota</taxon>
        <taxon>Clostridia</taxon>
        <taxon>Eubacteriales</taxon>
        <taxon>Syntrophomonadaceae</taxon>
        <taxon>Thermosyntropha</taxon>
    </lineage>
</organism>
<keyword evidence="7 9" id="KW-0460">Magnesium</keyword>
<dbReference type="Pfam" id="PF09827">
    <property type="entry name" value="CRISPR_Cas2"/>
    <property type="match status" value="1"/>
</dbReference>
<keyword evidence="3 9" id="KW-0540">Nuclease</keyword>
<dbReference type="CDD" id="cd09725">
    <property type="entry name" value="Cas2_I_II_III"/>
    <property type="match status" value="1"/>
</dbReference>
<evidence type="ECO:0000313" key="10">
    <source>
        <dbReference type="EMBL" id="SHG49963.1"/>
    </source>
</evidence>
<protein>
    <recommendedName>
        <fullName evidence="9">CRISPR-associated endoribonuclease Cas2</fullName>
        <ecNumber evidence="9">3.1.-.-</ecNumber>
    </recommendedName>
</protein>
<dbReference type="GO" id="GO:0046872">
    <property type="term" value="F:metal ion binding"/>
    <property type="evidence" value="ECO:0007669"/>
    <property type="project" value="UniProtKB-UniRule"/>
</dbReference>
<comment type="cofactor">
    <cofactor evidence="1 9">
        <name>Mg(2+)</name>
        <dbReference type="ChEBI" id="CHEBI:18420"/>
    </cofactor>
</comment>
<dbReference type="Gene3D" id="3.30.70.240">
    <property type="match status" value="1"/>
</dbReference>
<keyword evidence="6 9" id="KW-0378">Hydrolase</keyword>
<dbReference type="GO" id="GO:0016787">
    <property type="term" value="F:hydrolase activity"/>
    <property type="evidence" value="ECO:0007669"/>
    <property type="project" value="UniProtKB-KW"/>
</dbReference>
<evidence type="ECO:0000256" key="5">
    <source>
        <dbReference type="ARBA" id="ARBA00022759"/>
    </source>
</evidence>
<dbReference type="STRING" id="1123382.SAMN02745221_00355"/>
<dbReference type="PANTHER" id="PTHR34405:SF1">
    <property type="entry name" value="CRISPR-ASSOCIATED ENDORIBONUCLEASE CAS2"/>
    <property type="match status" value="1"/>
</dbReference>
<keyword evidence="11" id="KW-1185">Reference proteome</keyword>
<dbReference type="InterPro" id="IPR019199">
    <property type="entry name" value="Virulence_VapD/CRISPR_Cas2"/>
</dbReference>
<dbReference type="OrthoDB" id="279819at2"/>
<comment type="similarity">
    <text evidence="2 9">Belongs to the CRISPR-associated endoribonuclease Cas2 protein family.</text>
</comment>
<dbReference type="Proteomes" id="UP000242329">
    <property type="component" value="Unassembled WGS sequence"/>
</dbReference>
<dbReference type="NCBIfam" id="TIGR01573">
    <property type="entry name" value="cas2"/>
    <property type="match status" value="1"/>
</dbReference>
<sequence length="87" mass="10506">MFVIMVYDVGEKRVGKVLKISRKYLYWVQNSVLEGEISESNLRKLKYELERVIDEEHDSIIFYTFRTTRYYQREIMGIKKGGEDNFL</sequence>
<evidence type="ECO:0000256" key="3">
    <source>
        <dbReference type="ARBA" id="ARBA00022722"/>
    </source>
</evidence>
<evidence type="ECO:0000256" key="4">
    <source>
        <dbReference type="ARBA" id="ARBA00022723"/>
    </source>
</evidence>
<evidence type="ECO:0000256" key="8">
    <source>
        <dbReference type="ARBA" id="ARBA00023118"/>
    </source>
</evidence>
<dbReference type="GO" id="GO:0051607">
    <property type="term" value="P:defense response to virus"/>
    <property type="evidence" value="ECO:0007669"/>
    <property type="project" value="UniProtKB-UniRule"/>
</dbReference>
<dbReference type="AlphaFoldDB" id="A0A1M5KCP8"/>
<dbReference type="PANTHER" id="PTHR34405">
    <property type="entry name" value="CRISPR-ASSOCIATED ENDORIBONUCLEASE CAS2"/>
    <property type="match status" value="1"/>
</dbReference>
<accession>A0A1M5KCP8</accession>
<keyword evidence="4 9" id="KW-0479">Metal-binding</keyword>
<feature type="binding site" evidence="9">
    <location>
        <position position="8"/>
    </location>
    <ligand>
        <name>Mg(2+)</name>
        <dbReference type="ChEBI" id="CHEBI:18420"/>
        <note>catalytic</note>
    </ligand>
</feature>
<dbReference type="HAMAP" id="MF_01471">
    <property type="entry name" value="Cas2"/>
    <property type="match status" value="1"/>
</dbReference>
<keyword evidence="8 9" id="KW-0051">Antiviral defense</keyword>
<evidence type="ECO:0000313" key="11">
    <source>
        <dbReference type="Proteomes" id="UP000242329"/>
    </source>
</evidence>
<dbReference type="GO" id="GO:0004521">
    <property type="term" value="F:RNA endonuclease activity"/>
    <property type="evidence" value="ECO:0007669"/>
    <property type="project" value="InterPro"/>
</dbReference>
<evidence type="ECO:0000256" key="6">
    <source>
        <dbReference type="ARBA" id="ARBA00022801"/>
    </source>
</evidence>
<dbReference type="SUPFAM" id="SSF143430">
    <property type="entry name" value="TTP0101/SSO1404-like"/>
    <property type="match status" value="1"/>
</dbReference>
<evidence type="ECO:0000256" key="1">
    <source>
        <dbReference type="ARBA" id="ARBA00001946"/>
    </source>
</evidence>
<comment type="subunit">
    <text evidence="9">Homodimer, forms a heterotetramer with a Cas1 homodimer.</text>
</comment>
<reference evidence="11" key="1">
    <citation type="submission" date="2016-11" db="EMBL/GenBank/DDBJ databases">
        <authorList>
            <person name="Varghese N."/>
            <person name="Submissions S."/>
        </authorList>
    </citation>
    <scope>NUCLEOTIDE SEQUENCE [LARGE SCALE GENOMIC DNA]</scope>
    <source>
        <strain evidence="11">DSM 11003</strain>
    </source>
</reference>
<evidence type="ECO:0000256" key="2">
    <source>
        <dbReference type="ARBA" id="ARBA00009959"/>
    </source>
</evidence>
<evidence type="ECO:0000256" key="9">
    <source>
        <dbReference type="HAMAP-Rule" id="MF_01471"/>
    </source>
</evidence>
<name>A0A1M5KCP8_9FIRM</name>
<evidence type="ECO:0000256" key="7">
    <source>
        <dbReference type="ARBA" id="ARBA00022842"/>
    </source>
</evidence>
<keyword evidence="5 9" id="KW-0255">Endonuclease</keyword>